<comment type="cofactor">
    <cofactor evidence="1 8">
        <name>FMN</name>
        <dbReference type="ChEBI" id="CHEBI:58210"/>
    </cofactor>
</comment>
<dbReference type="PROSITE" id="PS50902">
    <property type="entry name" value="FLAVODOXIN_LIKE"/>
    <property type="match status" value="1"/>
</dbReference>
<sequence>MAQILIGFASMSGNTEEMADLLKEDLENAGHTVTMDEIEELEADSLQQYEGVLIGCYTWNDGDLPYEAEDFYEELANVDLTGVKAAVFGSGDTAYPQYCEAVHTFEDQLKAQGAAIVQEGLKVEMAPTTDEDFDAIEQFGKQFAAFFNQTAALSYS</sequence>
<evidence type="ECO:0000259" key="9">
    <source>
        <dbReference type="PROSITE" id="PS50902"/>
    </source>
</evidence>
<proteinExistence type="inferred from homology"/>
<dbReference type="NCBIfam" id="NF005216">
    <property type="entry name" value="PRK06703.1"/>
    <property type="match status" value="1"/>
</dbReference>
<dbReference type="InterPro" id="IPR029039">
    <property type="entry name" value="Flavoprotein-like_sf"/>
</dbReference>
<keyword evidence="7 8" id="KW-0249">Electron transport</keyword>
<evidence type="ECO:0000256" key="8">
    <source>
        <dbReference type="RuleBase" id="RU367037"/>
    </source>
</evidence>
<comment type="function">
    <text evidence="2 8">Low-potential electron donor to a number of redox enzymes.</text>
</comment>
<dbReference type="PANTHER" id="PTHR42809:SF1">
    <property type="entry name" value="FLAVODOXIN 1"/>
    <property type="match status" value="1"/>
</dbReference>
<protein>
    <recommendedName>
        <fullName evidence="8">Flavodoxin</fullName>
    </recommendedName>
</protein>
<gene>
    <name evidence="10" type="ORF">ACFFGV_12565</name>
</gene>
<organism evidence="10 11">
    <name type="scientific">Pontibacillus salicampi</name>
    <dbReference type="NCBI Taxonomy" id="1449801"/>
    <lineage>
        <taxon>Bacteria</taxon>
        <taxon>Bacillati</taxon>
        <taxon>Bacillota</taxon>
        <taxon>Bacilli</taxon>
        <taxon>Bacillales</taxon>
        <taxon>Bacillaceae</taxon>
        <taxon>Pontibacillus</taxon>
    </lineage>
</organism>
<dbReference type="Pfam" id="PF00258">
    <property type="entry name" value="Flavodoxin_1"/>
    <property type="match status" value="1"/>
</dbReference>
<keyword evidence="4 8" id="KW-0813">Transport</keyword>
<reference evidence="10 11" key="1">
    <citation type="submission" date="2024-09" db="EMBL/GenBank/DDBJ databases">
        <authorList>
            <person name="Sun Q."/>
            <person name="Mori K."/>
        </authorList>
    </citation>
    <scope>NUCLEOTIDE SEQUENCE [LARGE SCALE GENOMIC DNA]</scope>
    <source>
        <strain evidence="10 11">NCAIM B.02529</strain>
    </source>
</reference>
<evidence type="ECO:0000256" key="1">
    <source>
        <dbReference type="ARBA" id="ARBA00001917"/>
    </source>
</evidence>
<dbReference type="InterPro" id="IPR008254">
    <property type="entry name" value="Flavodoxin/NO_synth"/>
</dbReference>
<comment type="similarity">
    <text evidence="3 8">Belongs to the flavodoxin family.</text>
</comment>
<name>A0ABV6LQ35_9BACI</name>
<evidence type="ECO:0000256" key="2">
    <source>
        <dbReference type="ARBA" id="ARBA00003297"/>
    </source>
</evidence>
<keyword evidence="6 8" id="KW-0288">FMN</keyword>
<dbReference type="RefSeq" id="WP_377348340.1">
    <property type="nucleotide sequence ID" value="NZ_JBHLTP010000011.1"/>
</dbReference>
<dbReference type="SUPFAM" id="SSF52218">
    <property type="entry name" value="Flavoproteins"/>
    <property type="match status" value="1"/>
</dbReference>
<evidence type="ECO:0000256" key="3">
    <source>
        <dbReference type="ARBA" id="ARBA00005267"/>
    </source>
</evidence>
<accession>A0ABV6LQ35</accession>
<comment type="caution">
    <text evidence="10">The sequence shown here is derived from an EMBL/GenBank/DDBJ whole genome shotgun (WGS) entry which is preliminary data.</text>
</comment>
<feature type="domain" description="Flavodoxin-like" evidence="9">
    <location>
        <begin position="4"/>
        <end position="144"/>
    </location>
</feature>
<evidence type="ECO:0000313" key="11">
    <source>
        <dbReference type="Proteomes" id="UP001589836"/>
    </source>
</evidence>
<dbReference type="Proteomes" id="UP001589836">
    <property type="component" value="Unassembled WGS sequence"/>
</dbReference>
<evidence type="ECO:0000256" key="7">
    <source>
        <dbReference type="ARBA" id="ARBA00022982"/>
    </source>
</evidence>
<dbReference type="NCBIfam" id="TIGR01753">
    <property type="entry name" value="flav_short"/>
    <property type="match status" value="1"/>
</dbReference>
<dbReference type="Gene3D" id="3.40.50.360">
    <property type="match status" value="1"/>
</dbReference>
<evidence type="ECO:0000256" key="4">
    <source>
        <dbReference type="ARBA" id="ARBA00022448"/>
    </source>
</evidence>
<keyword evidence="5 8" id="KW-0285">Flavoprotein</keyword>
<evidence type="ECO:0000256" key="5">
    <source>
        <dbReference type="ARBA" id="ARBA00022630"/>
    </source>
</evidence>
<dbReference type="PANTHER" id="PTHR42809">
    <property type="entry name" value="FLAVODOXIN 2"/>
    <property type="match status" value="1"/>
</dbReference>
<evidence type="ECO:0000313" key="10">
    <source>
        <dbReference type="EMBL" id="MFC0524399.1"/>
    </source>
</evidence>
<keyword evidence="11" id="KW-1185">Reference proteome</keyword>
<dbReference type="InterPro" id="IPR050619">
    <property type="entry name" value="Flavodoxin"/>
</dbReference>
<dbReference type="NCBIfam" id="NF005246">
    <property type="entry name" value="PRK06756.1"/>
    <property type="match status" value="1"/>
</dbReference>
<evidence type="ECO:0000256" key="6">
    <source>
        <dbReference type="ARBA" id="ARBA00022643"/>
    </source>
</evidence>
<dbReference type="InterPro" id="IPR010087">
    <property type="entry name" value="Flav_short"/>
</dbReference>
<dbReference type="EMBL" id="JBHLTP010000011">
    <property type="protein sequence ID" value="MFC0524399.1"/>
    <property type="molecule type" value="Genomic_DNA"/>
</dbReference>